<reference evidence="1 2" key="1">
    <citation type="submission" date="2014-04" db="EMBL/GenBank/DDBJ databases">
        <title>Evolutionary Origins and Diversification of the Mycorrhizal Mutualists.</title>
        <authorList>
            <consortium name="DOE Joint Genome Institute"/>
            <consortium name="Mycorrhizal Genomics Consortium"/>
            <person name="Kohler A."/>
            <person name="Kuo A."/>
            <person name="Nagy L.G."/>
            <person name="Floudas D."/>
            <person name="Copeland A."/>
            <person name="Barry K.W."/>
            <person name="Cichocki N."/>
            <person name="Veneault-Fourrey C."/>
            <person name="LaButti K."/>
            <person name="Lindquist E.A."/>
            <person name="Lipzen A."/>
            <person name="Lundell T."/>
            <person name="Morin E."/>
            <person name="Murat C."/>
            <person name="Riley R."/>
            <person name="Ohm R."/>
            <person name="Sun H."/>
            <person name="Tunlid A."/>
            <person name="Henrissat B."/>
            <person name="Grigoriev I.V."/>
            <person name="Hibbett D.S."/>
            <person name="Martin F."/>
        </authorList>
    </citation>
    <scope>NUCLEOTIDE SEQUENCE [LARGE SCALE GENOMIC DNA]</scope>
    <source>
        <strain evidence="1 2">FD-317 M1</strain>
    </source>
</reference>
<dbReference type="EMBL" id="KN834817">
    <property type="protein sequence ID" value="KIK54327.1"/>
    <property type="molecule type" value="Genomic_DNA"/>
</dbReference>
<dbReference type="Proteomes" id="UP000053593">
    <property type="component" value="Unassembled WGS sequence"/>
</dbReference>
<proteinExistence type="predicted"/>
<name>A0A0D0C8N5_9AGAR</name>
<dbReference type="HOGENOM" id="CLU_070856_1_0_1"/>
<gene>
    <name evidence="1" type="ORF">GYMLUDRAFT_232201</name>
</gene>
<feature type="non-terminal residue" evidence="1">
    <location>
        <position position="204"/>
    </location>
</feature>
<organism evidence="1 2">
    <name type="scientific">Collybiopsis luxurians FD-317 M1</name>
    <dbReference type="NCBI Taxonomy" id="944289"/>
    <lineage>
        <taxon>Eukaryota</taxon>
        <taxon>Fungi</taxon>
        <taxon>Dikarya</taxon>
        <taxon>Basidiomycota</taxon>
        <taxon>Agaricomycotina</taxon>
        <taxon>Agaricomycetes</taxon>
        <taxon>Agaricomycetidae</taxon>
        <taxon>Agaricales</taxon>
        <taxon>Marasmiineae</taxon>
        <taxon>Omphalotaceae</taxon>
        <taxon>Collybiopsis</taxon>
        <taxon>Collybiopsis luxurians</taxon>
    </lineage>
</organism>
<evidence type="ECO:0000313" key="1">
    <source>
        <dbReference type="EMBL" id="KIK54327.1"/>
    </source>
</evidence>
<accession>A0A0D0C8N5</accession>
<keyword evidence="2" id="KW-1185">Reference proteome</keyword>
<evidence type="ECO:0000313" key="2">
    <source>
        <dbReference type="Proteomes" id="UP000053593"/>
    </source>
</evidence>
<dbReference type="OrthoDB" id="3266451at2759"/>
<dbReference type="AlphaFoldDB" id="A0A0D0C8N5"/>
<evidence type="ECO:0008006" key="3">
    <source>
        <dbReference type="Google" id="ProtNLM"/>
    </source>
</evidence>
<sequence>MTNFDLNSPGISFSDLAQHVISCVSMLAQKIGVHNDGPILDRLRQGEFVDSPSLISEIDPFVEGATSRLVEYNRHITQMEDALQGLKSIRDKFKRSMDVTMTLSAPVRRLPEDVLVEIFSIYIENSGLRSGPNFLLSRICTFWRKVVFSRPSFWTSFSLDLRALRSWEKKGSEILTILSACLSRSADAPLSLSVELDSVGTNFI</sequence>
<protein>
    <recommendedName>
        <fullName evidence="3">F-box domain-containing protein</fullName>
    </recommendedName>
</protein>